<gene>
    <name evidence="1" type="ORF">Metlim_2398</name>
</gene>
<dbReference type="RefSeq" id="WP_004078732.1">
    <property type="nucleotide sequence ID" value="NZ_CM001436.1"/>
</dbReference>
<protein>
    <submittedName>
        <fullName evidence="1">Uncharacterized protein</fullName>
    </submittedName>
</protein>
<dbReference type="InParanoid" id="H1Z2P6"/>
<reference evidence="1 2" key="1">
    <citation type="submission" date="2011-10" db="EMBL/GenBank/DDBJ databases">
        <title>The Improved High-Quality Draft genome of Methanoplanus limicola DSM 2279.</title>
        <authorList>
            <consortium name="US DOE Joint Genome Institute (JGI-PGF)"/>
            <person name="Lucas S."/>
            <person name="Copeland A."/>
            <person name="Lapidus A."/>
            <person name="Glavina del Rio T."/>
            <person name="Dalin E."/>
            <person name="Tice H."/>
            <person name="Bruce D."/>
            <person name="Goodwin L."/>
            <person name="Pitluck S."/>
            <person name="Peters L."/>
            <person name="Mikhailova N."/>
            <person name="Lu M."/>
            <person name="Kyrpides N."/>
            <person name="Mavromatis K."/>
            <person name="Ivanova N."/>
            <person name="Markowitz V."/>
            <person name="Cheng J.-F."/>
            <person name="Hugenholtz P."/>
            <person name="Woyke T."/>
            <person name="Wu D."/>
            <person name="Wirth R."/>
            <person name="Brambilla E.-M."/>
            <person name="Klenk H.-P."/>
            <person name="Eisen J.A."/>
        </authorList>
    </citation>
    <scope>NUCLEOTIDE SEQUENCE [LARGE SCALE GENOMIC DNA]</scope>
    <source>
        <strain evidence="1 2">DSM 2279</strain>
    </source>
</reference>
<sequence length="52" mass="6242">MSRYEIIVKEHGKPVCIAKSEHIETCREKFDKRYMEKYGGKKHATNEKIKSW</sequence>
<name>H1Z2P6_9EURY</name>
<dbReference type="AlphaFoldDB" id="H1Z2P6"/>
<dbReference type="Proteomes" id="UP000005741">
    <property type="component" value="Chromosome"/>
</dbReference>
<dbReference type="EMBL" id="CM001436">
    <property type="protein sequence ID" value="EHQ36449.1"/>
    <property type="molecule type" value="Genomic_DNA"/>
</dbReference>
<proteinExistence type="predicted"/>
<evidence type="ECO:0000313" key="1">
    <source>
        <dbReference type="EMBL" id="EHQ36449.1"/>
    </source>
</evidence>
<evidence type="ECO:0000313" key="2">
    <source>
        <dbReference type="Proteomes" id="UP000005741"/>
    </source>
</evidence>
<dbReference type="HOGENOM" id="CLU_3075350_0_0_2"/>
<keyword evidence="2" id="KW-1185">Reference proteome</keyword>
<accession>H1Z2P6</accession>
<organism evidence="1 2">
    <name type="scientific">Methanoplanus limicola DSM 2279</name>
    <dbReference type="NCBI Taxonomy" id="937775"/>
    <lineage>
        <taxon>Archaea</taxon>
        <taxon>Methanobacteriati</taxon>
        <taxon>Methanobacteriota</taxon>
        <taxon>Stenosarchaea group</taxon>
        <taxon>Methanomicrobia</taxon>
        <taxon>Methanomicrobiales</taxon>
        <taxon>Methanomicrobiaceae</taxon>
        <taxon>Methanoplanus</taxon>
    </lineage>
</organism>